<protein>
    <submittedName>
        <fullName evidence="2">Uncharacterized protein</fullName>
    </submittedName>
</protein>
<evidence type="ECO:0000256" key="1">
    <source>
        <dbReference type="SAM" id="Phobius"/>
    </source>
</evidence>
<keyword evidence="3" id="KW-1185">Reference proteome</keyword>
<keyword evidence="1" id="KW-0812">Transmembrane</keyword>
<feature type="transmembrane region" description="Helical" evidence="1">
    <location>
        <begin position="20"/>
        <end position="42"/>
    </location>
</feature>
<comment type="caution">
    <text evidence="2">The sequence shown here is derived from an EMBL/GenBank/DDBJ whole genome shotgun (WGS) entry which is preliminary data.</text>
</comment>
<accession>A0A4S4BUI9</accession>
<feature type="transmembrane region" description="Helical" evidence="1">
    <location>
        <begin position="88"/>
        <end position="112"/>
    </location>
</feature>
<reference evidence="2 3" key="1">
    <citation type="submission" date="2019-04" db="EMBL/GenBank/DDBJ databases">
        <title>Bacillus sediminilitoris sp. nov., isolated from a tidal flat sediment on the East China Sea.</title>
        <authorList>
            <person name="Wei Y."/>
            <person name="Mao H."/>
            <person name="Fang J."/>
        </authorList>
    </citation>
    <scope>NUCLEOTIDE SEQUENCE [LARGE SCALE GENOMIC DNA]</scope>
    <source>
        <strain evidence="2 3">DSL-17</strain>
    </source>
</reference>
<proteinExistence type="predicted"/>
<name>A0A4S4BUI9_9BACI</name>
<gene>
    <name evidence="2" type="ORF">E6W99_15715</name>
</gene>
<keyword evidence="1" id="KW-0472">Membrane</keyword>
<keyword evidence="1" id="KW-1133">Transmembrane helix</keyword>
<evidence type="ECO:0000313" key="3">
    <source>
        <dbReference type="Proteomes" id="UP000310334"/>
    </source>
</evidence>
<dbReference type="EMBL" id="SSNT01000011">
    <property type="protein sequence ID" value="THF78610.1"/>
    <property type="molecule type" value="Genomic_DNA"/>
</dbReference>
<dbReference type="AlphaFoldDB" id="A0A4S4BUI9"/>
<feature type="transmembrane region" description="Helical" evidence="1">
    <location>
        <begin position="63"/>
        <end position="82"/>
    </location>
</feature>
<evidence type="ECO:0000313" key="2">
    <source>
        <dbReference type="EMBL" id="THF78610.1"/>
    </source>
</evidence>
<dbReference type="Proteomes" id="UP000310334">
    <property type="component" value="Unassembled WGS sequence"/>
</dbReference>
<sequence>MEAMISASIDITNKHYYQVFPILFSIASITVISDWILSYFKYKNVPITIENKSEISIKKVSKKIIEMVFILIIFIICVSFLQNVLNKGFLFSFVLVIIPISIICAIAVWLIAARGCSLSAPSLKGA</sequence>
<organism evidence="2 3">
    <name type="scientific">Metabacillus sediminilitoris</name>
    <dbReference type="NCBI Taxonomy" id="2567941"/>
    <lineage>
        <taxon>Bacteria</taxon>
        <taxon>Bacillati</taxon>
        <taxon>Bacillota</taxon>
        <taxon>Bacilli</taxon>
        <taxon>Bacillales</taxon>
        <taxon>Bacillaceae</taxon>
        <taxon>Metabacillus</taxon>
    </lineage>
</organism>